<dbReference type="OrthoDB" id="9792137at2"/>
<keyword evidence="4" id="KW-1185">Reference proteome</keyword>
<dbReference type="InterPro" id="IPR050772">
    <property type="entry name" value="Hydratase-Decarb/MhpD_sf"/>
</dbReference>
<dbReference type="SUPFAM" id="SSF56529">
    <property type="entry name" value="FAH"/>
    <property type="match status" value="1"/>
</dbReference>
<dbReference type="GO" id="GO:0005737">
    <property type="term" value="C:cytoplasm"/>
    <property type="evidence" value="ECO:0007669"/>
    <property type="project" value="TreeGrafter"/>
</dbReference>
<feature type="domain" description="Fumarylacetoacetase-like C-terminal" evidence="2">
    <location>
        <begin position="91"/>
        <end position="264"/>
    </location>
</feature>
<evidence type="ECO:0000259" key="2">
    <source>
        <dbReference type="Pfam" id="PF01557"/>
    </source>
</evidence>
<dbReference type="InterPro" id="IPR011234">
    <property type="entry name" value="Fumarylacetoacetase-like_C"/>
</dbReference>
<accession>A0A4Q9FXZ1</accession>
<gene>
    <name evidence="3" type="ORF">EYE42_15655</name>
</gene>
<evidence type="ECO:0000313" key="4">
    <source>
        <dbReference type="Proteomes" id="UP000293520"/>
    </source>
</evidence>
<evidence type="ECO:0000313" key="3">
    <source>
        <dbReference type="EMBL" id="TBN36371.1"/>
    </source>
</evidence>
<dbReference type="AlphaFoldDB" id="A0A4Q9FXZ1"/>
<dbReference type="PANTHER" id="PTHR30143:SF0">
    <property type="entry name" value="2-KETO-4-PENTENOATE HYDRATASE"/>
    <property type="match status" value="1"/>
</dbReference>
<evidence type="ECO:0000256" key="1">
    <source>
        <dbReference type="ARBA" id="ARBA00023239"/>
    </source>
</evidence>
<dbReference type="Proteomes" id="UP000293520">
    <property type="component" value="Unassembled WGS sequence"/>
</dbReference>
<organism evidence="3 4">
    <name type="scientific">Paracoccus subflavus</name>
    <dbReference type="NCBI Taxonomy" id="2528244"/>
    <lineage>
        <taxon>Bacteria</taxon>
        <taxon>Pseudomonadati</taxon>
        <taxon>Pseudomonadota</taxon>
        <taxon>Alphaproteobacteria</taxon>
        <taxon>Rhodobacterales</taxon>
        <taxon>Paracoccaceae</taxon>
        <taxon>Paracoccus</taxon>
    </lineage>
</organism>
<proteinExistence type="predicted"/>
<dbReference type="Pfam" id="PF01557">
    <property type="entry name" value="FAA_hydrolase"/>
    <property type="match status" value="1"/>
</dbReference>
<reference evidence="3 4" key="1">
    <citation type="submission" date="2019-02" db="EMBL/GenBank/DDBJ databases">
        <title>Paracoccus subflavus sp. nov., isolated from marine sediment of the Pacific Ocean.</title>
        <authorList>
            <person name="Zhang G."/>
        </authorList>
    </citation>
    <scope>NUCLEOTIDE SEQUENCE [LARGE SCALE GENOMIC DNA]</scope>
    <source>
        <strain evidence="3 4">GY0581</strain>
    </source>
</reference>
<dbReference type="GO" id="GO:0008684">
    <property type="term" value="F:2-oxopent-4-enoate hydratase activity"/>
    <property type="evidence" value="ECO:0007669"/>
    <property type="project" value="TreeGrafter"/>
</dbReference>
<sequence>MSFDTADISSPEDAILAAAAALWKAQESGQPCAPLRKGLAAHGVDAAYRVQEINIARRLNRSVRPVGRKIGLTSPAVQKQLGVNEPDFGVLLSDMVVPDGGVLAAGAVLQAKAEGEIAFVLGEDLDMLAPTAAEILRATAFIMPAIEIVGSRIANWDISLIDTVADNASSGMFVLGSPARAPLGFDFADCAMQMTFDGKQVSTGTGRACLGNPVNAVAWLAGRMHGLGAPLRAGEVILSGALGPMAAPAPGTAVEVIICGLGKAAFALEV</sequence>
<dbReference type="EMBL" id="SISK01000018">
    <property type="protein sequence ID" value="TBN36371.1"/>
    <property type="molecule type" value="Genomic_DNA"/>
</dbReference>
<dbReference type="PANTHER" id="PTHR30143">
    <property type="entry name" value="ACID HYDRATASE"/>
    <property type="match status" value="1"/>
</dbReference>
<comment type="caution">
    <text evidence="3">The sequence shown here is derived from an EMBL/GenBank/DDBJ whole genome shotgun (WGS) entry which is preliminary data.</text>
</comment>
<dbReference type="InterPro" id="IPR036663">
    <property type="entry name" value="Fumarylacetoacetase_C_sf"/>
</dbReference>
<protein>
    <submittedName>
        <fullName evidence="3">2-keto-4-pentenoate hydratase</fullName>
    </submittedName>
</protein>
<dbReference type="RefSeq" id="WP_130992250.1">
    <property type="nucleotide sequence ID" value="NZ_SISK01000018.1"/>
</dbReference>
<keyword evidence="1" id="KW-0456">Lyase</keyword>
<name>A0A4Q9FXZ1_9RHOB</name>
<dbReference type="Gene3D" id="3.90.850.10">
    <property type="entry name" value="Fumarylacetoacetase-like, C-terminal domain"/>
    <property type="match status" value="1"/>
</dbReference>